<dbReference type="Pfam" id="PF01693">
    <property type="entry name" value="Cauli_VI"/>
    <property type="match status" value="1"/>
</dbReference>
<evidence type="ECO:0000313" key="5">
    <source>
        <dbReference type="Proteomes" id="UP001151760"/>
    </source>
</evidence>
<evidence type="ECO:0000256" key="2">
    <source>
        <dbReference type="SAM" id="MobiDB-lite"/>
    </source>
</evidence>
<protein>
    <submittedName>
        <fullName evidence="4">Enzymatic polyprotein</fullName>
    </submittedName>
</protein>
<evidence type="ECO:0000259" key="3">
    <source>
        <dbReference type="Pfam" id="PF01693"/>
    </source>
</evidence>
<dbReference type="SUPFAM" id="SSF55658">
    <property type="entry name" value="L9 N-domain-like"/>
    <property type="match status" value="1"/>
</dbReference>
<dbReference type="InterPro" id="IPR037056">
    <property type="entry name" value="RNase_H1_N_sf"/>
</dbReference>
<reference evidence="4" key="2">
    <citation type="submission" date="2022-01" db="EMBL/GenBank/DDBJ databases">
        <authorList>
            <person name="Yamashiro T."/>
            <person name="Shiraishi A."/>
            <person name="Satake H."/>
            <person name="Nakayama K."/>
        </authorList>
    </citation>
    <scope>NUCLEOTIDE SEQUENCE</scope>
</reference>
<dbReference type="Gene3D" id="3.40.970.10">
    <property type="entry name" value="Ribonuclease H1, N-terminal domain"/>
    <property type="match status" value="1"/>
</dbReference>
<keyword evidence="5" id="KW-1185">Reference proteome</keyword>
<dbReference type="InterPro" id="IPR009027">
    <property type="entry name" value="Ribosomal_bL9/RNase_H1_N"/>
</dbReference>
<organism evidence="4 5">
    <name type="scientific">Tanacetum coccineum</name>
    <dbReference type="NCBI Taxonomy" id="301880"/>
    <lineage>
        <taxon>Eukaryota</taxon>
        <taxon>Viridiplantae</taxon>
        <taxon>Streptophyta</taxon>
        <taxon>Embryophyta</taxon>
        <taxon>Tracheophyta</taxon>
        <taxon>Spermatophyta</taxon>
        <taxon>Magnoliopsida</taxon>
        <taxon>eudicotyledons</taxon>
        <taxon>Gunneridae</taxon>
        <taxon>Pentapetalae</taxon>
        <taxon>asterids</taxon>
        <taxon>campanulids</taxon>
        <taxon>Asterales</taxon>
        <taxon>Asteraceae</taxon>
        <taxon>Asteroideae</taxon>
        <taxon>Anthemideae</taxon>
        <taxon>Anthemidinae</taxon>
        <taxon>Tanacetum</taxon>
    </lineage>
</organism>
<feature type="domain" description="Ribonuclease H1 N-terminal" evidence="3">
    <location>
        <begin position="113"/>
        <end position="154"/>
    </location>
</feature>
<accession>A0ABQ4XD85</accession>
<gene>
    <name evidence="4" type="ORF">Tco_0677785</name>
</gene>
<reference evidence="4" key="1">
    <citation type="journal article" date="2022" name="Int. J. Mol. Sci.">
        <title>Draft Genome of Tanacetum Coccineum: Genomic Comparison of Closely Related Tanacetum-Family Plants.</title>
        <authorList>
            <person name="Yamashiro T."/>
            <person name="Shiraishi A."/>
            <person name="Nakayama K."/>
            <person name="Satake H."/>
        </authorList>
    </citation>
    <scope>NUCLEOTIDE SEQUENCE</scope>
</reference>
<sequence length="454" mass="51932">MEAIIKTVRSQLQQKREQLASLKEKITSLKEQAISIEKEEKELCNLLQSLTQNLETASEPIETSTNTQKQPESVTSTSKTQQSSSPSPGEKEFMKREEDIEKILQNSSHGKQKWYVIFNGPFRGIYNDWAIASTHIIGKSVSHKSYLTKEAAEKALGESYKTVTTEEVQKSQQFVSLNQHLQSQTAKLNAINKMKNVPTTSEREEMRRPSVENFQRLWDSLISYNDVHTTMMFYPKKRDTGPKAVFFPQASSRDVYDYFIHGLVDSLYFHGSNPRELQEFPPKVQNTIKVYNDLFAKGREVYLKMHSSFPIFNRERKLIVPSITIAQLGVSNQEYPSKDVNMEPITPTLDDLALSLFKVYTGSSKIGTGPGRTEKVRINYYSKNFLIYSHFQEKINEVQMKALADFEDQFENFSGLLAPLPEDLKQLLCGHLSRTPRHHCQYCDGGVNIPMTEG</sequence>
<keyword evidence="1" id="KW-0175">Coiled coil</keyword>
<feature type="region of interest" description="Disordered" evidence="2">
    <location>
        <begin position="57"/>
        <end position="93"/>
    </location>
</feature>
<comment type="caution">
    <text evidence="4">The sequence shown here is derived from an EMBL/GenBank/DDBJ whole genome shotgun (WGS) entry which is preliminary data.</text>
</comment>
<evidence type="ECO:0000256" key="1">
    <source>
        <dbReference type="SAM" id="Coils"/>
    </source>
</evidence>
<feature type="compositionally biased region" description="Polar residues" evidence="2">
    <location>
        <begin position="57"/>
        <end position="72"/>
    </location>
</feature>
<feature type="coiled-coil region" evidence="1">
    <location>
        <begin position="5"/>
        <end position="39"/>
    </location>
</feature>
<dbReference type="EMBL" id="BQNB010009415">
    <property type="protein sequence ID" value="GJS63221.1"/>
    <property type="molecule type" value="Genomic_DNA"/>
</dbReference>
<feature type="compositionally biased region" description="Low complexity" evidence="2">
    <location>
        <begin position="73"/>
        <end position="88"/>
    </location>
</feature>
<proteinExistence type="predicted"/>
<name>A0ABQ4XD85_9ASTR</name>
<evidence type="ECO:0000313" key="4">
    <source>
        <dbReference type="EMBL" id="GJS63221.1"/>
    </source>
</evidence>
<dbReference type="InterPro" id="IPR011320">
    <property type="entry name" value="RNase_H1_N"/>
</dbReference>
<dbReference type="Proteomes" id="UP001151760">
    <property type="component" value="Unassembled WGS sequence"/>
</dbReference>